<dbReference type="EMBL" id="KF669650">
    <property type="protein sequence ID" value="AGY47148.1"/>
    <property type="molecule type" value="Genomic_DNA"/>
</dbReference>
<evidence type="ECO:0000256" key="1">
    <source>
        <dbReference type="SAM" id="MobiDB-lite"/>
    </source>
</evidence>
<sequence length="619" mass="67821">MARGVTVKVESKGVFEGATTNIADYTIQEDSTPLAVNDATGGTGDISFTLDEDTEPTGSRLLYGASVAVQDGTNGITRGRINGLSADGEGELVVSATNSLYRLTANATHKPFNGSLEAALLGYMRQVGVYDEVQISLSTKKRYVALPGFSGPLWDRLKELAAAYQFEIAFVSDRIIVRDPRLNEVNNNRIISQSWTVDEQQMARKVKVHYYQNTWYERKHLYPTVEEKADVIEVKQGETKVFNLPVSASIDRVYQPTPRTDAVPLMIDFKNQDSVYSIIDKDDQVVRAGDWSGDGGWVRAAVGEDGVSIDVTVRGMNNIERAPYRLANKGSDDEVYSTLRLVARGVFTKDRTVEIATGISEEITANEYGTEIQNPAINTAADAFEAGLRVANAYAGKKRTLSVTAESVNRTGVDGKARTFSFGDYDQSAPGRTIADFDATWAGKTFQDFDDYFIGLYADLFENQAFGNVAGSRVRHRENFYRIRNATISPEQIQYSAEADNTFADFDALWKGKTFSDFDDFWEGYTFGEFDMIPLYAPAPEDPWVDPAEPARDWVKWNEGGYGAGPFGGRPGETTPPVGGDFGYGDGGYGDGGYGGGEPTDDTDTGYGFAPYGELGYGD</sequence>
<evidence type="ECO:0000313" key="3">
    <source>
        <dbReference type="Proteomes" id="UP000017651"/>
    </source>
</evidence>
<dbReference type="KEGG" id="vg:18506559"/>
<evidence type="ECO:0000313" key="2">
    <source>
        <dbReference type="EMBL" id="AGY47148.1"/>
    </source>
</evidence>
<keyword evidence="3" id="KW-1185">Reference proteome</keyword>
<feature type="compositionally biased region" description="Gly residues" evidence="1">
    <location>
        <begin position="580"/>
        <end position="598"/>
    </location>
</feature>
<dbReference type="GeneID" id="18506559"/>
<dbReference type="RefSeq" id="YP_009004251.1">
    <property type="nucleotide sequence ID" value="NC_023549.1"/>
</dbReference>
<protein>
    <submittedName>
        <fullName evidence="2">Structural protein</fullName>
    </submittedName>
</protein>
<dbReference type="OrthoDB" id="32889at10239"/>
<organism evidence="2 3">
    <name type="scientific">Clavibacter phage CN1A</name>
    <dbReference type="NCBI Taxonomy" id="1406793"/>
    <lineage>
        <taxon>Viruses</taxon>
        <taxon>Duplodnaviria</taxon>
        <taxon>Heunggongvirae</taxon>
        <taxon>Uroviricota</taxon>
        <taxon>Caudoviricetes</taxon>
        <taxon>Cinunavirus</taxon>
        <taxon>Cinunavirus CN1A</taxon>
    </lineage>
</organism>
<feature type="region of interest" description="Disordered" evidence="1">
    <location>
        <begin position="580"/>
        <end position="619"/>
    </location>
</feature>
<accession>U5PXH2</accession>
<name>U5PXH2_9CAUD</name>
<proteinExistence type="predicted"/>
<gene>
    <name evidence="2" type="ORF">CN1A_39</name>
</gene>
<dbReference type="Proteomes" id="UP000017651">
    <property type="component" value="Segment"/>
</dbReference>
<reference evidence="2 3" key="1">
    <citation type="journal article" date="2013" name="Genome Announc.">
        <title>Complete Genome of Clavibacter michiganensis subsp. sepedonicusis Siphophage CN1A.</title>
        <authorList>
            <person name="Kongari R.R."/>
            <person name="Yao G.W."/>
            <person name="Chamakura K.R."/>
            <person name="Kuty Everett G.F."/>
        </authorList>
    </citation>
    <scope>NUCLEOTIDE SEQUENCE [LARGE SCALE GENOMIC DNA]</scope>
</reference>